<dbReference type="PROSITE" id="PS50902">
    <property type="entry name" value="FLAVODOXIN_LIKE"/>
    <property type="match status" value="1"/>
</dbReference>
<organism evidence="4 5">
    <name type="scientific">Rhizobium alvei</name>
    <dbReference type="NCBI Taxonomy" id="1132659"/>
    <lineage>
        <taxon>Bacteria</taxon>
        <taxon>Pseudomonadati</taxon>
        <taxon>Pseudomonadota</taxon>
        <taxon>Alphaproteobacteria</taxon>
        <taxon>Hyphomicrobiales</taxon>
        <taxon>Rhizobiaceae</taxon>
        <taxon>Rhizobium/Agrobacterium group</taxon>
        <taxon>Rhizobium</taxon>
    </lineage>
</organism>
<evidence type="ECO:0000259" key="3">
    <source>
        <dbReference type="PROSITE" id="PS50902"/>
    </source>
</evidence>
<dbReference type="InterPro" id="IPR008254">
    <property type="entry name" value="Flavodoxin/NO_synth"/>
</dbReference>
<dbReference type="PANTHER" id="PTHR38030:SF2">
    <property type="entry name" value="PROTOPORPHYRINOGEN IX DEHYDROGENASE [QUINONE]"/>
    <property type="match status" value="1"/>
</dbReference>
<keyword evidence="2" id="KW-0288">FMN</keyword>
<dbReference type="PANTHER" id="PTHR38030">
    <property type="entry name" value="PROTOPORPHYRINOGEN IX DEHYDROGENASE [MENAQUINONE]"/>
    <property type="match status" value="1"/>
</dbReference>
<sequence>MKILIAYTSIEGQTRKIAEVIADRIEERGNSAALMNIAGMAEFSLERPDAVILCAPIHAGRYPTPFTDFVHREKDWLNGLPSAFVSVSLSIHSEHADERREAENYPEALKAETGWQPLMHHNAAGALRFTEYDFFKRWMMKRIAEKEGAASNGKQDIEFTDWAALAAFVDQFAEAAQKEQEAG</sequence>
<keyword evidence="5" id="KW-1185">Reference proteome</keyword>
<proteinExistence type="predicted"/>
<dbReference type="InterPro" id="IPR026816">
    <property type="entry name" value="Flavodoxin_dom"/>
</dbReference>
<evidence type="ECO:0000256" key="1">
    <source>
        <dbReference type="ARBA" id="ARBA00022630"/>
    </source>
</evidence>
<reference evidence="4" key="2">
    <citation type="submission" date="2023-07" db="EMBL/GenBank/DDBJ databases">
        <authorList>
            <person name="Shen H."/>
        </authorList>
    </citation>
    <scope>NUCLEOTIDE SEQUENCE</scope>
    <source>
        <strain evidence="4">TNR-22</strain>
    </source>
</reference>
<dbReference type="Gene3D" id="3.40.50.360">
    <property type="match status" value="1"/>
</dbReference>
<dbReference type="RefSeq" id="WP_304375743.1">
    <property type="nucleotide sequence ID" value="NZ_JAUOZU010000006.1"/>
</dbReference>
<reference evidence="4" key="1">
    <citation type="journal article" date="2015" name="Int. J. Syst. Evol. Microbiol.">
        <title>Rhizobium alvei sp. nov., isolated from a freshwater river.</title>
        <authorList>
            <person name="Sheu S.Y."/>
            <person name="Huang H.W."/>
            <person name="Young C.C."/>
            <person name="Chen W.M."/>
        </authorList>
    </citation>
    <scope>NUCLEOTIDE SEQUENCE</scope>
    <source>
        <strain evidence="4">TNR-22</strain>
    </source>
</reference>
<evidence type="ECO:0000313" key="5">
    <source>
        <dbReference type="Proteomes" id="UP001174932"/>
    </source>
</evidence>
<protein>
    <submittedName>
        <fullName evidence="4">Flavodoxin domain-containing protein</fullName>
    </submittedName>
</protein>
<accession>A0ABT8YKF1</accession>
<evidence type="ECO:0000256" key="2">
    <source>
        <dbReference type="ARBA" id="ARBA00022643"/>
    </source>
</evidence>
<dbReference type="SUPFAM" id="SSF52218">
    <property type="entry name" value="Flavoproteins"/>
    <property type="match status" value="1"/>
</dbReference>
<dbReference type="InterPro" id="IPR029039">
    <property type="entry name" value="Flavoprotein-like_sf"/>
</dbReference>
<dbReference type="Proteomes" id="UP001174932">
    <property type="component" value="Unassembled WGS sequence"/>
</dbReference>
<feature type="domain" description="Flavodoxin-like" evidence="3">
    <location>
        <begin position="3"/>
        <end position="167"/>
    </location>
</feature>
<keyword evidence="1" id="KW-0285">Flavoprotein</keyword>
<name>A0ABT8YKF1_9HYPH</name>
<evidence type="ECO:0000313" key="4">
    <source>
        <dbReference type="EMBL" id="MDO6963833.1"/>
    </source>
</evidence>
<dbReference type="Pfam" id="PF12724">
    <property type="entry name" value="Flavodoxin_5"/>
    <property type="match status" value="1"/>
</dbReference>
<dbReference type="EMBL" id="JAUOZU010000006">
    <property type="protein sequence ID" value="MDO6963833.1"/>
    <property type="molecule type" value="Genomic_DNA"/>
</dbReference>
<comment type="caution">
    <text evidence="4">The sequence shown here is derived from an EMBL/GenBank/DDBJ whole genome shotgun (WGS) entry which is preliminary data.</text>
</comment>
<gene>
    <name evidence="4" type="ORF">Q4481_07675</name>
</gene>
<dbReference type="InterPro" id="IPR052200">
    <property type="entry name" value="Protoporphyrinogen_IX_DH"/>
</dbReference>